<evidence type="ECO:0000256" key="1">
    <source>
        <dbReference type="ARBA" id="ARBA00004123"/>
    </source>
</evidence>
<dbReference type="InterPro" id="IPR006786">
    <property type="entry name" value="Pinin_SDK_MemA"/>
</dbReference>
<evidence type="ECO:0000256" key="5">
    <source>
        <dbReference type="ARBA" id="ARBA00023163"/>
    </source>
</evidence>
<feature type="domain" description="Pinin/SDK/MemA protein" evidence="10">
    <location>
        <begin position="126"/>
        <end position="248"/>
    </location>
</feature>
<dbReference type="AlphaFoldDB" id="A0A0M4F213"/>
<evidence type="ECO:0000256" key="7">
    <source>
        <dbReference type="ARBA" id="ARBA00023242"/>
    </source>
</evidence>
<keyword evidence="3" id="KW-0507">mRNA processing</keyword>
<dbReference type="GO" id="GO:0071013">
    <property type="term" value="C:catalytic step 2 spliceosome"/>
    <property type="evidence" value="ECO:0007669"/>
    <property type="project" value="TreeGrafter"/>
</dbReference>
<dbReference type="Proteomes" id="UP000494163">
    <property type="component" value="Chromosome 3R"/>
</dbReference>
<dbReference type="Pfam" id="PF04696">
    <property type="entry name" value="Pinin_SDK_memA"/>
    <property type="match status" value="1"/>
</dbReference>
<dbReference type="OrthoDB" id="330772at2759"/>
<dbReference type="GO" id="GO:0008380">
    <property type="term" value="P:RNA splicing"/>
    <property type="evidence" value="ECO:0007669"/>
    <property type="project" value="UniProtKB-KW"/>
</dbReference>
<dbReference type="STRING" id="30019.A0A0M4F213"/>
<evidence type="ECO:0000256" key="8">
    <source>
        <dbReference type="SAM" id="Coils"/>
    </source>
</evidence>
<evidence type="ECO:0000256" key="2">
    <source>
        <dbReference type="ARBA" id="ARBA00010386"/>
    </source>
</evidence>
<reference evidence="11 12" key="1">
    <citation type="submission" date="2015-08" db="EMBL/GenBank/DDBJ databases">
        <title>Ancestral chromatin configuration constrains chromatin evolution on differentiating sex chromosomes in Drosophila.</title>
        <authorList>
            <person name="Zhou Q."/>
            <person name="Bachtrog D."/>
        </authorList>
    </citation>
    <scope>NUCLEOTIDE SEQUENCE [LARGE SCALE GENOMIC DNA]</scope>
    <source>
        <tissue evidence="11">Whole larvae</tissue>
    </source>
</reference>
<evidence type="ECO:0000313" key="11">
    <source>
        <dbReference type="EMBL" id="ALC45412.1"/>
    </source>
</evidence>
<protein>
    <submittedName>
        <fullName evidence="11">Pnn</fullName>
    </submittedName>
</protein>
<evidence type="ECO:0000256" key="4">
    <source>
        <dbReference type="ARBA" id="ARBA00023015"/>
    </source>
</evidence>
<feature type="non-terminal residue" evidence="11">
    <location>
        <position position="307"/>
    </location>
</feature>
<organism evidence="11 12">
    <name type="scientific">Drosophila busckii</name>
    <name type="common">Fruit fly</name>
    <dbReference type="NCBI Taxonomy" id="30019"/>
    <lineage>
        <taxon>Eukaryota</taxon>
        <taxon>Metazoa</taxon>
        <taxon>Ecdysozoa</taxon>
        <taxon>Arthropoda</taxon>
        <taxon>Hexapoda</taxon>
        <taxon>Insecta</taxon>
        <taxon>Pterygota</taxon>
        <taxon>Neoptera</taxon>
        <taxon>Endopterygota</taxon>
        <taxon>Diptera</taxon>
        <taxon>Brachycera</taxon>
        <taxon>Muscomorpha</taxon>
        <taxon>Ephydroidea</taxon>
        <taxon>Drosophilidae</taxon>
        <taxon>Drosophila</taxon>
    </lineage>
</organism>
<keyword evidence="4" id="KW-0805">Transcription regulation</keyword>
<dbReference type="PANTHER" id="PTHR12707">
    <property type="entry name" value="PINN"/>
    <property type="match status" value="1"/>
</dbReference>
<proteinExistence type="inferred from homology"/>
<keyword evidence="7" id="KW-0539">Nucleus</keyword>
<dbReference type="GO" id="GO:0006397">
    <property type="term" value="P:mRNA processing"/>
    <property type="evidence" value="ECO:0007669"/>
    <property type="project" value="UniProtKB-KW"/>
</dbReference>
<keyword evidence="12" id="KW-1185">Reference proteome</keyword>
<feature type="region of interest" description="Disordered" evidence="9">
    <location>
        <begin position="42"/>
        <end position="81"/>
    </location>
</feature>
<comment type="similarity">
    <text evidence="2">Belongs to the pinin family.</text>
</comment>
<dbReference type="EMBL" id="CP012526">
    <property type="protein sequence ID" value="ALC45412.1"/>
    <property type="molecule type" value="Genomic_DNA"/>
</dbReference>
<keyword evidence="5" id="KW-0804">Transcription</keyword>
<evidence type="ECO:0000256" key="9">
    <source>
        <dbReference type="SAM" id="MobiDB-lite"/>
    </source>
</evidence>
<comment type="subcellular location">
    <subcellularLocation>
        <location evidence="1">Nucleus</location>
    </subcellularLocation>
</comment>
<dbReference type="PANTHER" id="PTHR12707:SF0">
    <property type="entry name" value="PININ"/>
    <property type="match status" value="1"/>
</dbReference>
<sequence length="307" mass="36378">MANSIDYSSLGDIEKKLNSAKQSLSSLNENIRRFVGRGPKDSRCVIEKNGPDGDGKKNEQNLERSVQRQSLKPKRRTHDSSSLLNRIIKSDKDESWSSNTPRVNSRVIRELPSREEIVEAQGVDSESRARNRRMFGSLLGTLQKFCQEESRLKKKEDKKAQIEKKLEKQEMQEREMFKKERESLFLHRKRKQLEIKCLEKKMARLKDFKIWESSMIFQKRQIRTKTKPHIFFQPRIYNPQMEKLLSKSKFELHGIIEKRREVLQTELMDIESTENIDEECTLDESSIYEKYLDYEEHRIDNSNSKTC</sequence>
<gene>
    <name evidence="11" type="ORF">Dbus_chr3Rg162</name>
</gene>
<feature type="coiled-coil region" evidence="8">
    <location>
        <begin position="152"/>
        <end position="208"/>
    </location>
</feature>
<feature type="compositionally biased region" description="Basic and acidic residues" evidence="9">
    <location>
        <begin position="42"/>
        <end position="66"/>
    </location>
</feature>
<name>A0A0M4F213_DROBS</name>
<dbReference type="InterPro" id="IPR039853">
    <property type="entry name" value="Pinin"/>
</dbReference>
<keyword evidence="8" id="KW-0175">Coiled coil</keyword>
<evidence type="ECO:0000256" key="3">
    <source>
        <dbReference type="ARBA" id="ARBA00022664"/>
    </source>
</evidence>
<evidence type="ECO:0000259" key="10">
    <source>
        <dbReference type="Pfam" id="PF04696"/>
    </source>
</evidence>
<dbReference type="OMA" id="RDFKAWE"/>
<accession>A0A0M4F213</accession>
<keyword evidence="6" id="KW-0508">mRNA splicing</keyword>
<evidence type="ECO:0000313" key="12">
    <source>
        <dbReference type="Proteomes" id="UP000494163"/>
    </source>
</evidence>
<evidence type="ECO:0000256" key="6">
    <source>
        <dbReference type="ARBA" id="ARBA00023187"/>
    </source>
</evidence>